<proteinExistence type="predicted"/>
<dbReference type="InterPro" id="IPR003661">
    <property type="entry name" value="HisK_dim/P_dom"/>
</dbReference>
<dbReference type="EMBL" id="QWLA01000034">
    <property type="protein sequence ID" value="RIH86063.1"/>
    <property type="molecule type" value="Genomic_DNA"/>
</dbReference>
<dbReference type="CDD" id="cd00082">
    <property type="entry name" value="HisKA"/>
    <property type="match status" value="1"/>
</dbReference>
<dbReference type="Pfam" id="PF02518">
    <property type="entry name" value="HATPase_c"/>
    <property type="match status" value="1"/>
</dbReference>
<feature type="domain" description="Response regulatory" evidence="19">
    <location>
        <begin position="716"/>
        <end position="831"/>
    </location>
</feature>
<dbReference type="Pfam" id="PF00512">
    <property type="entry name" value="HisKA"/>
    <property type="match status" value="1"/>
</dbReference>
<comment type="subunit">
    <text evidence="14">At low DSF concentrations, interacts with RpfF.</text>
</comment>
<feature type="domain" description="Histidine kinase" evidence="18">
    <location>
        <begin position="473"/>
        <end position="696"/>
    </location>
</feature>
<evidence type="ECO:0000256" key="11">
    <source>
        <dbReference type="ARBA" id="ARBA00022989"/>
    </source>
</evidence>
<dbReference type="SUPFAM" id="SSF52172">
    <property type="entry name" value="CheY-like"/>
    <property type="match status" value="2"/>
</dbReference>
<feature type="domain" description="HPt" evidence="20">
    <location>
        <begin position="1006"/>
        <end position="1099"/>
    </location>
</feature>
<dbReference type="InterPro" id="IPR005467">
    <property type="entry name" value="His_kinase_dom"/>
</dbReference>
<evidence type="ECO:0000256" key="8">
    <source>
        <dbReference type="ARBA" id="ARBA00022741"/>
    </source>
</evidence>
<evidence type="ECO:0000259" key="20">
    <source>
        <dbReference type="PROSITE" id="PS50894"/>
    </source>
</evidence>
<feature type="domain" description="Response regulatory" evidence="19">
    <location>
        <begin position="859"/>
        <end position="975"/>
    </location>
</feature>
<dbReference type="SUPFAM" id="SSF55874">
    <property type="entry name" value="ATPase domain of HSP90 chaperone/DNA topoisomerase II/histidine kinase"/>
    <property type="match status" value="1"/>
</dbReference>
<dbReference type="GO" id="GO:0000155">
    <property type="term" value="F:phosphorelay sensor kinase activity"/>
    <property type="evidence" value="ECO:0007669"/>
    <property type="project" value="InterPro"/>
</dbReference>
<evidence type="ECO:0000256" key="14">
    <source>
        <dbReference type="ARBA" id="ARBA00064003"/>
    </source>
</evidence>
<dbReference type="GO" id="GO:0005524">
    <property type="term" value="F:ATP binding"/>
    <property type="evidence" value="ECO:0007669"/>
    <property type="project" value="UniProtKB-KW"/>
</dbReference>
<evidence type="ECO:0000256" key="4">
    <source>
        <dbReference type="ARBA" id="ARBA00022475"/>
    </source>
</evidence>
<dbReference type="PANTHER" id="PTHR45339:SF1">
    <property type="entry name" value="HYBRID SIGNAL TRANSDUCTION HISTIDINE KINASE J"/>
    <property type="match status" value="1"/>
</dbReference>
<dbReference type="Pfam" id="PF00072">
    <property type="entry name" value="Response_reg"/>
    <property type="match status" value="2"/>
</dbReference>
<dbReference type="SUPFAM" id="SSF55785">
    <property type="entry name" value="PYP-like sensor domain (PAS domain)"/>
    <property type="match status" value="1"/>
</dbReference>
<dbReference type="Gene3D" id="3.30.450.20">
    <property type="entry name" value="PAS domain"/>
    <property type="match status" value="1"/>
</dbReference>
<evidence type="ECO:0000256" key="12">
    <source>
        <dbReference type="ARBA" id="ARBA00023012"/>
    </source>
</evidence>
<evidence type="ECO:0000256" key="6">
    <source>
        <dbReference type="ARBA" id="ARBA00022679"/>
    </source>
</evidence>
<dbReference type="CDD" id="cd17546">
    <property type="entry name" value="REC_hyHK_CKI1_RcsC-like"/>
    <property type="match status" value="2"/>
</dbReference>
<dbReference type="InterPro" id="IPR036890">
    <property type="entry name" value="HATPase_C_sf"/>
</dbReference>
<evidence type="ECO:0000256" key="2">
    <source>
        <dbReference type="ARBA" id="ARBA00004651"/>
    </source>
</evidence>
<dbReference type="SMART" id="SM00387">
    <property type="entry name" value="HATPase_c"/>
    <property type="match status" value="1"/>
</dbReference>
<keyword evidence="8" id="KW-0547">Nucleotide-binding</keyword>
<keyword evidence="7" id="KW-0812">Transmembrane</keyword>
<dbReference type="InterPro" id="IPR036097">
    <property type="entry name" value="HisK_dim/P_sf"/>
</dbReference>
<dbReference type="InterPro" id="IPR000014">
    <property type="entry name" value="PAS"/>
</dbReference>
<evidence type="ECO:0000256" key="16">
    <source>
        <dbReference type="PROSITE-ProRule" id="PRU00110"/>
    </source>
</evidence>
<dbReference type="InterPro" id="IPR008207">
    <property type="entry name" value="Sig_transdc_His_kin_Hpt_dom"/>
</dbReference>
<feature type="modified residue" description="Phosphohistidine" evidence="16">
    <location>
        <position position="1045"/>
    </location>
</feature>
<organism evidence="21 22">
    <name type="scientific">Calidithermus roseus</name>
    <dbReference type="NCBI Taxonomy" id="1644118"/>
    <lineage>
        <taxon>Bacteria</taxon>
        <taxon>Thermotogati</taxon>
        <taxon>Deinococcota</taxon>
        <taxon>Deinococci</taxon>
        <taxon>Thermales</taxon>
        <taxon>Thermaceae</taxon>
        <taxon>Calidithermus</taxon>
    </lineage>
</organism>
<keyword evidence="9 21" id="KW-0418">Kinase</keyword>
<reference evidence="21 22" key="1">
    <citation type="submission" date="2018-08" db="EMBL/GenBank/DDBJ databases">
        <title>Meiothermus roseus NBRC 110900 genome sequencing project.</title>
        <authorList>
            <person name="Da Costa M.S."/>
            <person name="Albuquerque L."/>
            <person name="Raposo P."/>
            <person name="Froufe H.J.C."/>
            <person name="Barroso C.S."/>
            <person name="Egas C."/>
        </authorList>
    </citation>
    <scope>NUCLEOTIDE SEQUENCE [LARGE SCALE GENOMIC DNA]</scope>
    <source>
        <strain evidence="21 22">NBRC 110900</strain>
    </source>
</reference>
<dbReference type="CDD" id="cd00088">
    <property type="entry name" value="HPT"/>
    <property type="match status" value="1"/>
</dbReference>
<evidence type="ECO:0000259" key="18">
    <source>
        <dbReference type="PROSITE" id="PS50109"/>
    </source>
</evidence>
<dbReference type="SMART" id="SM00065">
    <property type="entry name" value="GAF"/>
    <property type="match status" value="2"/>
</dbReference>
<dbReference type="PROSITE" id="PS50110">
    <property type="entry name" value="RESPONSE_REGULATORY"/>
    <property type="match status" value="2"/>
</dbReference>
<dbReference type="PRINTS" id="PR00344">
    <property type="entry name" value="BCTRLSENSOR"/>
</dbReference>
<dbReference type="Gene3D" id="3.30.565.10">
    <property type="entry name" value="Histidine kinase-like ATPase, C-terminal domain"/>
    <property type="match status" value="1"/>
</dbReference>
<dbReference type="GO" id="GO:0005886">
    <property type="term" value="C:plasma membrane"/>
    <property type="evidence" value="ECO:0007669"/>
    <property type="project" value="UniProtKB-SubCell"/>
</dbReference>
<dbReference type="PROSITE" id="PS50894">
    <property type="entry name" value="HPT"/>
    <property type="match status" value="1"/>
</dbReference>
<dbReference type="PANTHER" id="PTHR45339">
    <property type="entry name" value="HYBRID SIGNAL TRANSDUCTION HISTIDINE KINASE J"/>
    <property type="match status" value="1"/>
</dbReference>
<comment type="catalytic activity">
    <reaction evidence="1">
        <text>ATP + protein L-histidine = ADP + protein N-phospho-L-histidine.</text>
        <dbReference type="EC" id="2.7.13.3"/>
    </reaction>
</comment>
<dbReference type="Pfam" id="PF13185">
    <property type="entry name" value="GAF_2"/>
    <property type="match status" value="2"/>
</dbReference>
<dbReference type="SMART" id="SM00448">
    <property type="entry name" value="REC"/>
    <property type="match status" value="2"/>
</dbReference>
<dbReference type="SMART" id="SM00091">
    <property type="entry name" value="PAS"/>
    <property type="match status" value="1"/>
</dbReference>
<dbReference type="FunFam" id="3.30.565.10:FF:000010">
    <property type="entry name" value="Sensor histidine kinase RcsC"/>
    <property type="match status" value="1"/>
</dbReference>
<evidence type="ECO:0000256" key="10">
    <source>
        <dbReference type="ARBA" id="ARBA00022840"/>
    </source>
</evidence>
<dbReference type="Gene3D" id="3.30.450.40">
    <property type="match status" value="2"/>
</dbReference>
<dbReference type="PROSITE" id="PS50109">
    <property type="entry name" value="HIS_KIN"/>
    <property type="match status" value="1"/>
</dbReference>
<feature type="modified residue" description="4-aspartylphosphate" evidence="17">
    <location>
        <position position="908"/>
    </location>
</feature>
<dbReference type="SUPFAM" id="SSF47226">
    <property type="entry name" value="Histidine-containing phosphotransfer domain, HPT domain"/>
    <property type="match status" value="1"/>
</dbReference>
<accession>A0A399ER71</accession>
<keyword evidence="4" id="KW-1003">Cell membrane</keyword>
<evidence type="ECO:0000259" key="19">
    <source>
        <dbReference type="PROSITE" id="PS50110"/>
    </source>
</evidence>
<evidence type="ECO:0000313" key="22">
    <source>
        <dbReference type="Proteomes" id="UP000265341"/>
    </source>
</evidence>
<evidence type="ECO:0000256" key="9">
    <source>
        <dbReference type="ARBA" id="ARBA00022777"/>
    </source>
</evidence>
<dbReference type="CDD" id="cd00130">
    <property type="entry name" value="PAS"/>
    <property type="match status" value="1"/>
</dbReference>
<dbReference type="InterPro" id="IPR011006">
    <property type="entry name" value="CheY-like_superfamily"/>
</dbReference>
<keyword evidence="10" id="KW-0067">ATP-binding</keyword>
<dbReference type="SMART" id="SM00388">
    <property type="entry name" value="HisKA"/>
    <property type="match status" value="1"/>
</dbReference>
<dbReference type="Gene3D" id="1.10.287.130">
    <property type="match status" value="1"/>
</dbReference>
<dbReference type="SMART" id="SM00073">
    <property type="entry name" value="HPT"/>
    <property type="match status" value="1"/>
</dbReference>
<dbReference type="InterPro" id="IPR029016">
    <property type="entry name" value="GAF-like_dom_sf"/>
</dbReference>
<gene>
    <name evidence="21" type="primary">barA</name>
    <name evidence="21" type="ORF">Mrose_01951</name>
</gene>
<dbReference type="Pfam" id="PF01627">
    <property type="entry name" value="Hpt"/>
    <property type="match status" value="1"/>
</dbReference>
<dbReference type="SUPFAM" id="SSF55781">
    <property type="entry name" value="GAF domain-like"/>
    <property type="match status" value="2"/>
</dbReference>
<dbReference type="InterPro" id="IPR035965">
    <property type="entry name" value="PAS-like_dom_sf"/>
</dbReference>
<evidence type="ECO:0000256" key="15">
    <source>
        <dbReference type="ARBA" id="ARBA00068150"/>
    </source>
</evidence>
<evidence type="ECO:0000256" key="3">
    <source>
        <dbReference type="ARBA" id="ARBA00012438"/>
    </source>
</evidence>
<dbReference type="Gene3D" id="1.20.120.160">
    <property type="entry name" value="HPT domain"/>
    <property type="match status" value="1"/>
</dbReference>
<comment type="caution">
    <text evidence="21">The sequence shown here is derived from an EMBL/GenBank/DDBJ whole genome shotgun (WGS) entry which is preliminary data.</text>
</comment>
<dbReference type="CDD" id="cd16922">
    <property type="entry name" value="HATPase_EvgS-ArcB-TorS-like"/>
    <property type="match status" value="1"/>
</dbReference>
<keyword evidence="5 17" id="KW-0597">Phosphoprotein</keyword>
<dbReference type="Proteomes" id="UP000265341">
    <property type="component" value="Unassembled WGS sequence"/>
</dbReference>
<dbReference type="InterPro" id="IPR004358">
    <property type="entry name" value="Sig_transdc_His_kin-like_C"/>
</dbReference>
<dbReference type="RefSeq" id="WP_119277801.1">
    <property type="nucleotide sequence ID" value="NZ_QWLA01000034.1"/>
</dbReference>
<keyword evidence="6 21" id="KW-0808">Transferase</keyword>
<keyword evidence="11" id="KW-1133">Transmembrane helix</keyword>
<evidence type="ECO:0000256" key="13">
    <source>
        <dbReference type="ARBA" id="ARBA00023136"/>
    </source>
</evidence>
<protein>
    <recommendedName>
        <fullName evidence="15">Sensory/regulatory protein RpfC</fullName>
        <ecNumber evidence="3">2.7.13.3</ecNumber>
    </recommendedName>
</protein>
<dbReference type="SUPFAM" id="SSF47384">
    <property type="entry name" value="Homodimeric domain of signal transducing histidine kinase"/>
    <property type="match status" value="1"/>
</dbReference>
<dbReference type="AlphaFoldDB" id="A0A399ER71"/>
<dbReference type="InterPro" id="IPR001789">
    <property type="entry name" value="Sig_transdc_resp-reg_receiver"/>
</dbReference>
<evidence type="ECO:0000256" key="1">
    <source>
        <dbReference type="ARBA" id="ARBA00000085"/>
    </source>
</evidence>
<keyword evidence="13" id="KW-0472">Membrane</keyword>
<dbReference type="InterPro" id="IPR036641">
    <property type="entry name" value="HPT_dom_sf"/>
</dbReference>
<dbReference type="InterPro" id="IPR003594">
    <property type="entry name" value="HATPase_dom"/>
</dbReference>
<keyword evidence="22" id="KW-1185">Reference proteome</keyword>
<evidence type="ECO:0000313" key="21">
    <source>
        <dbReference type="EMBL" id="RIH86063.1"/>
    </source>
</evidence>
<dbReference type="FunFam" id="1.10.287.130:FF:000002">
    <property type="entry name" value="Two-component osmosensing histidine kinase"/>
    <property type="match status" value="1"/>
</dbReference>
<feature type="modified residue" description="4-aspartylphosphate" evidence="17">
    <location>
        <position position="766"/>
    </location>
</feature>
<dbReference type="InterPro" id="IPR003018">
    <property type="entry name" value="GAF"/>
</dbReference>
<sequence>MPDPRDTRLQSARYAMLSEVVLAIAQTTDLSSLLEQVIRRVKWVLDFERCTLALANDDGETYCLQTLLEVRRSVAPRNCEWVPLGQDLPGAVIESRQLRVLTDLFTQREKYTPWVDPALWDGSLKSALSLPLEAYGKVLGALTFATSKPEAYGDEDRKVARTVATHLALAIDHLRQTEKLAWLASFPQLNPGPVFEVDLQGNILYLNPAAESILPESPQDRARHPFLAELPAIEATLRQSGQISAVREVQAGERWYHQMFRHVPGREGRLRFYVVDITERRRYQERLQRQNELLAALQQTTVGLLRRLELSELLQDIVSRAGELLWTPHGFVTLLEPAGYLEQRVGTGVFAATIGLRFAPGEGVSGQVWVRGQPLVVSDFGSWDYRNPSFDYSQICSAAVVPLHSGEQVVGTLGVAYGRDSAREFEEEDIELLTRLASLASLALDNARLFAEMQRAKDAALSANEAKSAFLATMSHEIRTPMNAIIGMTGLMLDTALTPEQREYAETVRNSSESLLTIINDILDFSKIEAEKLELEHQPFDLRECVEGALELLSAKAAEKGLELAYLIAPSTPEAIVGDVTRLRQILVNLLSNAIKFTEQGEVVVTLEGTPLEEGGYELHFAVRDTGMGIPPERMDRLFRSFSQLDASTTRRYGGTGLGLAISKRLAEMMGGRMWAESAGIAGQGSTFHFTLRAEAAPRAARAFLQEGHPELQGRRVLIVDDNATNRRILEQQAESWGMPYRATASPREALAWVEQGEPFDVAILDMQMPEIDGLTLARELRRLRDEKALPLVMLTSLGRRELGEAEGLFQVFLTKPIRPSQLFNALVGVFAAQPRPLPQTERGPSSFDPQMGQSFPLRILLVEDNATNQKLALRLLERMGYRADVAGNGLEALQALERQTYDLVLMDVQMPEMDGLEATRHIRQRWPQAPLFITAMTANAMEGDRELCLAAGMDDYLSKPIRPEALAGVLGRASAHLRLEAPASAAEVELDPAALEELRALAGGDSAFLSELVETFLKDGLALIQSLQQALEADNAAGVRMAAHTLKSGSAQFGVRGLAELCKELEERGKAGLLEGAGALLERVRLEFERVRPSLQALREGG</sequence>
<dbReference type="EC" id="2.7.13.3" evidence="3"/>
<comment type="subcellular location">
    <subcellularLocation>
        <location evidence="2">Cell membrane</location>
        <topology evidence="2">Multi-pass membrane protein</topology>
    </subcellularLocation>
</comment>
<evidence type="ECO:0000256" key="5">
    <source>
        <dbReference type="ARBA" id="ARBA00022553"/>
    </source>
</evidence>
<dbReference type="Gene3D" id="3.40.50.2300">
    <property type="match status" value="2"/>
</dbReference>
<dbReference type="OrthoDB" id="5389090at2"/>
<evidence type="ECO:0000256" key="17">
    <source>
        <dbReference type="PROSITE-ProRule" id="PRU00169"/>
    </source>
</evidence>
<name>A0A399ER71_9DEIN</name>
<keyword evidence="12" id="KW-0902">Two-component regulatory system</keyword>
<evidence type="ECO:0000256" key="7">
    <source>
        <dbReference type="ARBA" id="ARBA00022692"/>
    </source>
</evidence>